<feature type="compositionally biased region" description="Basic residues" evidence="1">
    <location>
        <begin position="34"/>
        <end position="46"/>
    </location>
</feature>
<dbReference type="EMBL" id="KX683423">
    <property type="protein sequence ID" value="AOT25505.1"/>
    <property type="molecule type" value="Genomic_DNA"/>
</dbReference>
<feature type="region of interest" description="Disordered" evidence="1">
    <location>
        <begin position="67"/>
        <end position="111"/>
    </location>
</feature>
<feature type="compositionally biased region" description="Basic and acidic residues" evidence="1">
    <location>
        <begin position="68"/>
        <end position="100"/>
    </location>
</feature>
<dbReference type="Proteomes" id="UP000226245">
    <property type="component" value="Segment"/>
</dbReference>
<protein>
    <submittedName>
        <fullName evidence="2">Uncharacterized protein</fullName>
    </submittedName>
</protein>
<keyword evidence="3" id="KW-1185">Reference proteome</keyword>
<evidence type="ECO:0000313" key="3">
    <source>
        <dbReference type="Proteomes" id="UP000226245"/>
    </source>
</evidence>
<accession>A0A1D8EWA0</accession>
<feature type="region of interest" description="Disordered" evidence="1">
    <location>
        <begin position="1"/>
        <end position="54"/>
    </location>
</feature>
<evidence type="ECO:0000313" key="2">
    <source>
        <dbReference type="EMBL" id="AOT25505.1"/>
    </source>
</evidence>
<proteinExistence type="predicted"/>
<gene>
    <name evidence="2" type="ORF">SEA_BABYRAY_93</name>
</gene>
<sequence length="122" mass="13989">MTSHSRSARVVTTIKHKADTASMTGMPRPEHRTTRARGRRAKHGHTRPADIDGPVRIFILGERWGANHRHDPRDEKYQVTSGERHVGLRERSRVDRHGSDTRNATSNRGFDALPIRFFRSET</sequence>
<evidence type="ECO:0000256" key="1">
    <source>
        <dbReference type="SAM" id="MobiDB-lite"/>
    </source>
</evidence>
<name>A0A1D8EWA0_9CAUD</name>
<reference evidence="2 3" key="1">
    <citation type="submission" date="2016-08" db="EMBL/GenBank/DDBJ databases">
        <authorList>
            <person name="DeLong Z."/>
            <person name="DeVault B."/>
            <person name="Huffman J."/>
            <person name="Scuttaro V."/>
            <person name="Woodford M."/>
            <person name="Washington J.M."/>
            <person name="Klyczek K."/>
            <person name="Garlena R.A."/>
            <person name="Russell D.A."/>
            <person name="Pope W.H."/>
            <person name="Jacobs-Sera D."/>
            <person name="Hendrix R.W."/>
            <person name="Hatfull G.F."/>
        </authorList>
    </citation>
    <scope>NUCLEOTIDE SEQUENCE [LARGE SCALE GENOMIC DNA]</scope>
</reference>
<organism evidence="2 3">
    <name type="scientific">Mycobacterium phage BabyRay</name>
    <dbReference type="NCBI Taxonomy" id="1897486"/>
    <lineage>
        <taxon>Viruses</taxon>
        <taxon>Duplodnaviria</taxon>
        <taxon>Heunggongvirae</taxon>
        <taxon>Uroviricota</taxon>
        <taxon>Caudoviricetes</taxon>
        <taxon>Veracruzvirus</taxon>
        <taxon>Veracruzvirus babyboy</taxon>
    </lineage>
</organism>